<sequence>MTRRFSKASFMLAELPLIYIPSQYLGLDRRIDLMLVGVLEELLSNAGYINMLLLHPQGTVVIFVFSIRASVSRDRNSSTGGTDERVDNAFIVGLFHSVMSTN</sequence>
<dbReference type="AlphaFoldDB" id="A0A4C1UUH4"/>
<dbReference type="EMBL" id="BGZK01000228">
    <property type="protein sequence ID" value="GBP30088.1"/>
    <property type="molecule type" value="Genomic_DNA"/>
</dbReference>
<accession>A0A4C1UUH4</accession>
<gene>
    <name evidence="1" type="ORF">EVAR_14607_1</name>
</gene>
<protein>
    <submittedName>
        <fullName evidence="1">Uncharacterized protein</fullName>
    </submittedName>
</protein>
<reference evidence="1 2" key="1">
    <citation type="journal article" date="2019" name="Commun. Biol.">
        <title>The bagworm genome reveals a unique fibroin gene that provides high tensile strength.</title>
        <authorList>
            <person name="Kono N."/>
            <person name="Nakamura H."/>
            <person name="Ohtoshi R."/>
            <person name="Tomita M."/>
            <person name="Numata K."/>
            <person name="Arakawa K."/>
        </authorList>
    </citation>
    <scope>NUCLEOTIDE SEQUENCE [LARGE SCALE GENOMIC DNA]</scope>
</reference>
<keyword evidence="2" id="KW-1185">Reference proteome</keyword>
<proteinExistence type="predicted"/>
<name>A0A4C1UUH4_EUMVA</name>
<evidence type="ECO:0000313" key="1">
    <source>
        <dbReference type="EMBL" id="GBP30088.1"/>
    </source>
</evidence>
<comment type="caution">
    <text evidence="1">The sequence shown here is derived from an EMBL/GenBank/DDBJ whole genome shotgun (WGS) entry which is preliminary data.</text>
</comment>
<organism evidence="1 2">
    <name type="scientific">Eumeta variegata</name>
    <name type="common">Bagworm moth</name>
    <name type="synonym">Eumeta japonica</name>
    <dbReference type="NCBI Taxonomy" id="151549"/>
    <lineage>
        <taxon>Eukaryota</taxon>
        <taxon>Metazoa</taxon>
        <taxon>Ecdysozoa</taxon>
        <taxon>Arthropoda</taxon>
        <taxon>Hexapoda</taxon>
        <taxon>Insecta</taxon>
        <taxon>Pterygota</taxon>
        <taxon>Neoptera</taxon>
        <taxon>Endopterygota</taxon>
        <taxon>Lepidoptera</taxon>
        <taxon>Glossata</taxon>
        <taxon>Ditrysia</taxon>
        <taxon>Tineoidea</taxon>
        <taxon>Psychidae</taxon>
        <taxon>Oiketicinae</taxon>
        <taxon>Eumeta</taxon>
    </lineage>
</organism>
<dbReference type="Proteomes" id="UP000299102">
    <property type="component" value="Unassembled WGS sequence"/>
</dbReference>
<evidence type="ECO:0000313" key="2">
    <source>
        <dbReference type="Proteomes" id="UP000299102"/>
    </source>
</evidence>